<dbReference type="EMBL" id="JAASUB010000004">
    <property type="protein sequence ID" value="MBC1508986.1"/>
    <property type="molecule type" value="Genomic_DNA"/>
</dbReference>
<accession>A0ABR6STX8</accession>
<protein>
    <recommendedName>
        <fullName evidence="3">Phage protein</fullName>
    </recommendedName>
</protein>
<evidence type="ECO:0000313" key="2">
    <source>
        <dbReference type="Proteomes" id="UP000587800"/>
    </source>
</evidence>
<gene>
    <name evidence="1" type="ORF">HCJ59_03535</name>
</gene>
<organism evidence="1 2">
    <name type="scientific">Listeria immobilis</name>
    <dbReference type="NCBI Taxonomy" id="2713502"/>
    <lineage>
        <taxon>Bacteria</taxon>
        <taxon>Bacillati</taxon>
        <taxon>Bacillota</taxon>
        <taxon>Bacilli</taxon>
        <taxon>Bacillales</taxon>
        <taxon>Listeriaceae</taxon>
        <taxon>Listeria</taxon>
    </lineage>
</organism>
<comment type="caution">
    <text evidence="1">The sequence shown here is derived from an EMBL/GenBank/DDBJ whole genome shotgun (WGS) entry which is preliminary data.</text>
</comment>
<evidence type="ECO:0008006" key="3">
    <source>
        <dbReference type="Google" id="ProtNLM"/>
    </source>
</evidence>
<dbReference type="Proteomes" id="UP000587800">
    <property type="component" value="Unassembled WGS sequence"/>
</dbReference>
<name>A0ABR6STX8_9LIST</name>
<keyword evidence="2" id="KW-1185">Reference proteome</keyword>
<proteinExistence type="predicted"/>
<reference evidence="1 2" key="1">
    <citation type="submission" date="2020-03" db="EMBL/GenBank/DDBJ databases">
        <title>Soil Listeria distribution.</title>
        <authorList>
            <person name="Liao J."/>
            <person name="Wiedmann M."/>
        </authorList>
    </citation>
    <scope>NUCLEOTIDE SEQUENCE [LARGE SCALE GENOMIC DNA]</scope>
    <source>
        <strain evidence="1 2">FSL L7-1515</strain>
    </source>
</reference>
<dbReference type="RefSeq" id="WP_038406812.1">
    <property type="nucleotide sequence ID" value="NZ_JAASTU010000002.1"/>
</dbReference>
<sequence length="96" mass="11266">MNTDTVLELVKAREGISSNVRDTYLLAIISGVIQELENEKSIVLNADDANHLMFVVDYTSWRYNNRESENMPRHLQYRLHNLIIQYREVGIDELEQ</sequence>
<evidence type="ECO:0000313" key="1">
    <source>
        <dbReference type="EMBL" id="MBC1508986.1"/>
    </source>
</evidence>